<organism evidence="3 4">
    <name type="scientific">Candidatus Roizmanbacteria bacterium GW2011_GWA1_41_13</name>
    <dbReference type="NCBI Taxonomy" id="1618474"/>
    <lineage>
        <taxon>Bacteria</taxon>
        <taxon>Candidatus Roizmaniibacteriota</taxon>
    </lineage>
</organism>
<evidence type="ECO:0000259" key="2">
    <source>
        <dbReference type="Pfam" id="PF10131"/>
    </source>
</evidence>
<feature type="transmembrane region" description="Helical" evidence="1">
    <location>
        <begin position="371"/>
        <end position="391"/>
    </location>
</feature>
<feature type="transmembrane region" description="Helical" evidence="1">
    <location>
        <begin position="311"/>
        <end position="338"/>
    </location>
</feature>
<comment type="caution">
    <text evidence="3">The sequence shown here is derived from an EMBL/GenBank/DDBJ whole genome shotgun (WGS) entry which is preliminary data.</text>
</comment>
<gene>
    <name evidence="3" type="ORF">UU41_C0006G0010</name>
</gene>
<protein>
    <recommendedName>
        <fullName evidence="2">Membrane protein 6-pyruvoyl-tetrahydropterin synthase-related domain-containing protein</fullName>
    </recommendedName>
</protein>
<feature type="domain" description="Membrane protein 6-pyruvoyl-tetrahydropterin synthase-related" evidence="2">
    <location>
        <begin position="71"/>
        <end position="383"/>
    </location>
</feature>
<reference evidence="3 4" key="1">
    <citation type="journal article" date="2015" name="Nature">
        <title>rRNA introns, odd ribosomes, and small enigmatic genomes across a large radiation of phyla.</title>
        <authorList>
            <person name="Brown C.T."/>
            <person name="Hug L.A."/>
            <person name="Thomas B.C."/>
            <person name="Sharon I."/>
            <person name="Castelle C.J."/>
            <person name="Singh A."/>
            <person name="Wilkins M.J."/>
            <person name="Williams K.H."/>
            <person name="Banfield J.F."/>
        </authorList>
    </citation>
    <scope>NUCLEOTIDE SEQUENCE [LARGE SCALE GENOMIC DNA]</scope>
</reference>
<keyword evidence="1" id="KW-0472">Membrane</keyword>
<feature type="transmembrane region" description="Helical" evidence="1">
    <location>
        <begin position="344"/>
        <end position="364"/>
    </location>
</feature>
<dbReference type="InterPro" id="IPR018776">
    <property type="entry name" value="Membrane_prot_PTPS-rel_domain"/>
</dbReference>
<name>A0A0G0V0I7_9BACT</name>
<dbReference type="Proteomes" id="UP000034961">
    <property type="component" value="Unassembled WGS sequence"/>
</dbReference>
<feature type="transmembrane region" description="Helical" evidence="1">
    <location>
        <begin position="139"/>
        <end position="161"/>
    </location>
</feature>
<dbReference type="Pfam" id="PF10131">
    <property type="entry name" value="PTPS_related"/>
    <property type="match status" value="1"/>
</dbReference>
<proteinExistence type="predicted"/>
<sequence>MKLFLSIIIVLMTIPVLLPYLRQGYFPTHDGEWAVVRLADMYRTVRDLQIPARYSGYLNAGYGYPLFNFAYPFPYYMGLIPLLFNIGFVGSIKLLFTLSVPLSALFMYLFSKKLWKSNWAGIISAVVYVYAPYRMVDLFVRGSIGESLAFVIFPLLFYLALKIVEKPKSVYSPVLFSILFALLIGTHNIMTVLFTPLLLLFVLVLIVTKNKQVWRSFLFAFLLGIGLSAFFWLPALSEKHLIWLSETPIADRSLYFVSLQQLVVPSWGYAPPTELGGFSYHMGIAQILIFLLSLGMSLRFLVSKKRTFEELILMVLTGITGIAIFMMFRISSFIWSILPLLKEINYPWIMLSQILFLVAILAGYIAGKKNILKYVMMSLATLAFIMTVSYAKPEEYVDRGDYFYASNDAVTTSSDEYLPLWTKTKPPYRTDQKVEIDGKGSIQNLMYSSKSISFSADLISDSVITVNTIYYPGWEFYSDNVPISITYDNKYGVMQFTLPQGNHHITGMFRETPIRLAADSITVVSVIIIALFLYAKPVQSRILPI</sequence>
<evidence type="ECO:0000313" key="3">
    <source>
        <dbReference type="EMBL" id="KKR94464.1"/>
    </source>
</evidence>
<keyword evidence="1" id="KW-1133">Transmembrane helix</keyword>
<feature type="transmembrane region" description="Helical" evidence="1">
    <location>
        <begin position="516"/>
        <end position="535"/>
    </location>
</feature>
<dbReference type="AlphaFoldDB" id="A0A0G0V0I7"/>
<feature type="transmembrane region" description="Helical" evidence="1">
    <location>
        <begin position="282"/>
        <end position="302"/>
    </location>
</feature>
<evidence type="ECO:0000313" key="4">
    <source>
        <dbReference type="Proteomes" id="UP000034961"/>
    </source>
</evidence>
<accession>A0A0G0V0I7</accession>
<dbReference type="EMBL" id="LCAN01000006">
    <property type="protein sequence ID" value="KKR94464.1"/>
    <property type="molecule type" value="Genomic_DNA"/>
</dbReference>
<keyword evidence="1" id="KW-0812">Transmembrane</keyword>
<feature type="transmembrane region" description="Helical" evidence="1">
    <location>
        <begin position="173"/>
        <end position="206"/>
    </location>
</feature>
<evidence type="ECO:0000256" key="1">
    <source>
        <dbReference type="SAM" id="Phobius"/>
    </source>
</evidence>
<feature type="transmembrane region" description="Helical" evidence="1">
    <location>
        <begin position="212"/>
        <end position="233"/>
    </location>
</feature>